<evidence type="ECO:0000313" key="2">
    <source>
        <dbReference type="EMBL" id="KAA1258470.1"/>
    </source>
</evidence>
<dbReference type="AlphaFoldDB" id="A0A5B1CFW9"/>
<accession>A0A5B1CFW9</accession>
<dbReference type="OrthoDB" id="9777133at2"/>
<dbReference type="NCBIfam" id="NF002542">
    <property type="entry name" value="PRK02101.1-3"/>
    <property type="match status" value="1"/>
</dbReference>
<evidence type="ECO:0000313" key="3">
    <source>
        <dbReference type="Proteomes" id="UP000322699"/>
    </source>
</evidence>
<gene>
    <name evidence="2" type="ORF">LF1_09900</name>
</gene>
<evidence type="ECO:0000256" key="1">
    <source>
        <dbReference type="HAMAP-Rule" id="MF_00652"/>
    </source>
</evidence>
<keyword evidence="3" id="KW-1185">Reference proteome</keyword>
<dbReference type="InterPro" id="IPR005583">
    <property type="entry name" value="YaaA"/>
</dbReference>
<dbReference type="GO" id="GO:0005829">
    <property type="term" value="C:cytosol"/>
    <property type="evidence" value="ECO:0007669"/>
    <property type="project" value="TreeGrafter"/>
</dbReference>
<name>A0A5B1CFW9_9BACT</name>
<dbReference type="Proteomes" id="UP000322699">
    <property type="component" value="Unassembled WGS sequence"/>
</dbReference>
<organism evidence="2 3">
    <name type="scientific">Rubripirellula obstinata</name>
    <dbReference type="NCBI Taxonomy" id="406547"/>
    <lineage>
        <taxon>Bacteria</taxon>
        <taxon>Pseudomonadati</taxon>
        <taxon>Planctomycetota</taxon>
        <taxon>Planctomycetia</taxon>
        <taxon>Pirellulales</taxon>
        <taxon>Pirellulaceae</taxon>
        <taxon>Rubripirellula</taxon>
    </lineage>
</organism>
<proteinExistence type="inferred from homology"/>
<comment type="caution">
    <text evidence="2">The sequence shown here is derived from an EMBL/GenBank/DDBJ whole genome shotgun (WGS) entry which is preliminary data.</text>
</comment>
<reference evidence="2 3" key="1">
    <citation type="submission" date="2019-08" db="EMBL/GenBank/DDBJ databases">
        <title>Deep-cultivation of Planctomycetes and their phenomic and genomic characterization uncovers novel biology.</title>
        <authorList>
            <person name="Wiegand S."/>
            <person name="Jogler M."/>
            <person name="Boedeker C."/>
            <person name="Pinto D."/>
            <person name="Vollmers J."/>
            <person name="Rivas-Marin E."/>
            <person name="Kohn T."/>
            <person name="Peeters S.H."/>
            <person name="Heuer A."/>
            <person name="Rast P."/>
            <person name="Oberbeckmann S."/>
            <person name="Bunk B."/>
            <person name="Jeske O."/>
            <person name="Meyerdierks A."/>
            <person name="Storesund J.E."/>
            <person name="Kallscheuer N."/>
            <person name="Luecker S."/>
            <person name="Lage O.M."/>
            <person name="Pohl T."/>
            <person name="Merkel B.J."/>
            <person name="Hornburger P."/>
            <person name="Mueller R.-W."/>
            <person name="Bruemmer F."/>
            <person name="Labrenz M."/>
            <person name="Spormann A.M."/>
            <person name="Op Den Camp H."/>
            <person name="Overmann J."/>
            <person name="Amann R."/>
            <person name="Jetten M.S.M."/>
            <person name="Mascher T."/>
            <person name="Medema M.H."/>
            <person name="Devos D.P."/>
            <person name="Kaster A.-K."/>
            <person name="Ovreas L."/>
            <person name="Rohde M."/>
            <person name="Galperin M.Y."/>
            <person name="Jogler C."/>
        </authorList>
    </citation>
    <scope>NUCLEOTIDE SEQUENCE [LARGE SCALE GENOMIC DNA]</scope>
    <source>
        <strain evidence="2 3">LF1</strain>
    </source>
</reference>
<dbReference type="HAMAP" id="MF_00652">
    <property type="entry name" value="UPF0246"/>
    <property type="match status" value="1"/>
</dbReference>
<dbReference type="PANTHER" id="PTHR30283">
    <property type="entry name" value="PEROXIDE STRESS RESPONSE PROTEIN YAAA"/>
    <property type="match status" value="1"/>
</dbReference>
<protein>
    <recommendedName>
        <fullName evidence="1">UPF0246 protein LF1_09900</fullName>
    </recommendedName>
</protein>
<dbReference type="GO" id="GO:0033194">
    <property type="term" value="P:response to hydroperoxide"/>
    <property type="evidence" value="ECO:0007669"/>
    <property type="project" value="TreeGrafter"/>
</dbReference>
<comment type="similarity">
    <text evidence="1">Belongs to the UPF0246 family.</text>
</comment>
<sequence length="256" mass="28918">MIIVLSPAKTLDFETASPTDKTTRPALLKDASVLAEVCKQKSPEDLRQLMGISQKLAELNHQRFSDWEAPHPKLGSKAALFAFQGDVYRGLKAAEWTTKQIEYSQDHLRVLSGLYGLLRPLDRMLPYRLEMGTSLASDRGKDLYAFWGDKIAKQLRKQMDATKSKHLLNLASQEYFKSIDQSVLDCPIVSPAFKEWKNGKFKIIAIFAKLARGSMASWVVKNKVKTVNKLIQFDEDGYRYDAESSTPTVPVFVRGD</sequence>
<dbReference type="RefSeq" id="WP_068266449.1">
    <property type="nucleotide sequence ID" value="NZ_LWSK01000121.1"/>
</dbReference>
<dbReference type="Pfam" id="PF03883">
    <property type="entry name" value="H2O2_YaaD"/>
    <property type="match status" value="1"/>
</dbReference>
<dbReference type="PANTHER" id="PTHR30283:SF4">
    <property type="entry name" value="PEROXIDE STRESS RESISTANCE PROTEIN YAAA"/>
    <property type="match status" value="1"/>
</dbReference>
<dbReference type="EMBL" id="VRLW01000001">
    <property type="protein sequence ID" value="KAA1258470.1"/>
    <property type="molecule type" value="Genomic_DNA"/>
</dbReference>